<name>A0A1G6CAV6_9HYPH</name>
<evidence type="ECO:0000256" key="1">
    <source>
        <dbReference type="ARBA" id="ARBA00004651"/>
    </source>
</evidence>
<evidence type="ECO:0000259" key="8">
    <source>
        <dbReference type="PROSITE" id="PS50928"/>
    </source>
</evidence>
<comment type="subcellular location">
    <subcellularLocation>
        <location evidence="1 7">Cell membrane</location>
        <topology evidence="1 7">Multi-pass membrane protein</topology>
    </subcellularLocation>
</comment>
<feature type="domain" description="ABC transmembrane type-1" evidence="8">
    <location>
        <begin position="85"/>
        <end position="275"/>
    </location>
</feature>
<keyword evidence="4 7" id="KW-0812">Transmembrane</keyword>
<dbReference type="Pfam" id="PF00528">
    <property type="entry name" value="BPD_transp_1"/>
    <property type="match status" value="1"/>
</dbReference>
<keyword evidence="10" id="KW-1185">Reference proteome</keyword>
<dbReference type="PANTHER" id="PTHR32243:SF52">
    <property type="entry name" value="ABC TRANSPORTER PERMEASE PROTEIN"/>
    <property type="match status" value="1"/>
</dbReference>
<dbReference type="EMBL" id="FMXQ01000004">
    <property type="protein sequence ID" value="SDB30006.1"/>
    <property type="molecule type" value="Genomic_DNA"/>
</dbReference>
<evidence type="ECO:0000256" key="4">
    <source>
        <dbReference type="ARBA" id="ARBA00022692"/>
    </source>
</evidence>
<dbReference type="GO" id="GO:0005886">
    <property type="term" value="C:plasma membrane"/>
    <property type="evidence" value="ECO:0007669"/>
    <property type="project" value="UniProtKB-SubCell"/>
</dbReference>
<accession>A0A1G6CAV6</accession>
<dbReference type="InterPro" id="IPR035906">
    <property type="entry name" value="MetI-like_sf"/>
</dbReference>
<proteinExistence type="inferred from homology"/>
<dbReference type="OrthoDB" id="8444880at2"/>
<comment type="similarity">
    <text evidence="7">Belongs to the binding-protein-dependent transport system permease family.</text>
</comment>
<evidence type="ECO:0000256" key="7">
    <source>
        <dbReference type="RuleBase" id="RU363032"/>
    </source>
</evidence>
<evidence type="ECO:0000313" key="10">
    <source>
        <dbReference type="Proteomes" id="UP000199071"/>
    </source>
</evidence>
<organism evidence="9 10">
    <name type="scientific">Bauldia litoralis</name>
    <dbReference type="NCBI Taxonomy" id="665467"/>
    <lineage>
        <taxon>Bacteria</taxon>
        <taxon>Pseudomonadati</taxon>
        <taxon>Pseudomonadota</taxon>
        <taxon>Alphaproteobacteria</taxon>
        <taxon>Hyphomicrobiales</taxon>
        <taxon>Kaistiaceae</taxon>
        <taxon>Bauldia</taxon>
    </lineage>
</organism>
<keyword evidence="6 7" id="KW-0472">Membrane</keyword>
<dbReference type="CDD" id="cd06261">
    <property type="entry name" value="TM_PBP2"/>
    <property type="match status" value="1"/>
</dbReference>
<dbReference type="SUPFAM" id="SSF161098">
    <property type="entry name" value="MetI-like"/>
    <property type="match status" value="1"/>
</dbReference>
<dbReference type="STRING" id="665467.SAMN02982931_02270"/>
<sequence>MREKRWTIWMTLSVIVALLWTLVPMYWTLKYAFETHSEIAAFPPLIFPPNPQVAAFFNIFGHDYTLASGQVVKGSGQAQQIMLGLRNSLIVAIVVTIITTLVVVPLSYVYARLEFRFKTALLMAVLLSVSLPPVSTLIPFYSLYVQLDLVGTLTGLIIITLTITIPIVTWMLIGFFRNLPPIENLARIDGFSKAYTFIRIIVPMAWSGILVAAVIAFLFSWNEYVYAQVLVTGSRAVTLPAAMSGFLFQVPNPEHLAASLTISLLPPFFIAFFLQRHIVEMNLSDPVR</sequence>
<dbReference type="PROSITE" id="PS50928">
    <property type="entry name" value="ABC_TM1"/>
    <property type="match status" value="1"/>
</dbReference>
<protein>
    <submittedName>
        <fullName evidence="9">Carbohydrate ABC transporter membrane protein 2, CUT1 family (TC 3.A.1.1.-)</fullName>
    </submittedName>
</protein>
<dbReference type="Proteomes" id="UP000199071">
    <property type="component" value="Unassembled WGS sequence"/>
</dbReference>
<dbReference type="InterPro" id="IPR050901">
    <property type="entry name" value="BP-dep_ABC_trans_perm"/>
</dbReference>
<feature type="transmembrane region" description="Helical" evidence="7">
    <location>
        <begin position="7"/>
        <end position="27"/>
    </location>
</feature>
<dbReference type="GO" id="GO:0055085">
    <property type="term" value="P:transmembrane transport"/>
    <property type="evidence" value="ECO:0007669"/>
    <property type="project" value="InterPro"/>
</dbReference>
<feature type="transmembrane region" description="Helical" evidence="7">
    <location>
        <begin position="256"/>
        <end position="274"/>
    </location>
</feature>
<feature type="transmembrane region" description="Helical" evidence="7">
    <location>
        <begin position="153"/>
        <end position="176"/>
    </location>
</feature>
<feature type="transmembrane region" description="Helical" evidence="7">
    <location>
        <begin position="197"/>
        <end position="221"/>
    </location>
</feature>
<evidence type="ECO:0000256" key="2">
    <source>
        <dbReference type="ARBA" id="ARBA00022448"/>
    </source>
</evidence>
<feature type="transmembrane region" description="Helical" evidence="7">
    <location>
        <begin position="89"/>
        <end position="109"/>
    </location>
</feature>
<evidence type="ECO:0000256" key="3">
    <source>
        <dbReference type="ARBA" id="ARBA00022475"/>
    </source>
</evidence>
<keyword evidence="5 7" id="KW-1133">Transmembrane helix</keyword>
<dbReference type="Gene3D" id="1.10.3720.10">
    <property type="entry name" value="MetI-like"/>
    <property type="match status" value="1"/>
</dbReference>
<dbReference type="InterPro" id="IPR000515">
    <property type="entry name" value="MetI-like"/>
</dbReference>
<feature type="transmembrane region" description="Helical" evidence="7">
    <location>
        <begin position="121"/>
        <end position="141"/>
    </location>
</feature>
<evidence type="ECO:0000256" key="5">
    <source>
        <dbReference type="ARBA" id="ARBA00022989"/>
    </source>
</evidence>
<dbReference type="AlphaFoldDB" id="A0A1G6CAV6"/>
<evidence type="ECO:0000256" key="6">
    <source>
        <dbReference type="ARBA" id="ARBA00023136"/>
    </source>
</evidence>
<dbReference type="PANTHER" id="PTHR32243">
    <property type="entry name" value="MALTOSE TRANSPORT SYSTEM PERMEASE-RELATED"/>
    <property type="match status" value="1"/>
</dbReference>
<evidence type="ECO:0000313" key="9">
    <source>
        <dbReference type="EMBL" id="SDB30006.1"/>
    </source>
</evidence>
<reference evidence="9 10" key="1">
    <citation type="submission" date="2016-10" db="EMBL/GenBank/DDBJ databases">
        <authorList>
            <person name="de Groot N.N."/>
        </authorList>
    </citation>
    <scope>NUCLEOTIDE SEQUENCE [LARGE SCALE GENOMIC DNA]</scope>
    <source>
        <strain evidence="9 10">ATCC 35022</strain>
    </source>
</reference>
<dbReference type="RefSeq" id="WP_090876542.1">
    <property type="nucleotide sequence ID" value="NZ_FMXQ01000004.1"/>
</dbReference>
<keyword evidence="3" id="KW-1003">Cell membrane</keyword>
<keyword evidence="2 7" id="KW-0813">Transport</keyword>
<gene>
    <name evidence="9" type="ORF">SAMN02982931_02270</name>
</gene>